<keyword evidence="9 19" id="KW-1133">Transmembrane helix</keyword>
<sequence length="391" mass="45417">MQTISWKKVVEKIELLKNQNLGTSGKAATKGSAINSRQKLDKHSIANRIMRKENYLVAMINKDILDLRVPLPFLRKKQFFTRTLEWNLSLCIMDYAFNEQGELRPIFLRESQRRLLSDGLRRRFLFAGIMNILCAPFIIAYLTLLYFFRYFNEYHRDPSAIGTRQYTPLAEWKMRELNELSHLFQNRLNMSYPAASRYINQFPREKTVSVLRFVAFVCGSFAAVLGIISLVDPELFLGFEITKDRTVLFYIGIFGSIVAISRSMIPDETLVFDPVTSMMYVAEFTHYLPKEWEGRLHSDSVKAEFAAMYDLKIMIILNELASVIIAPFILWFSLPNSCDRIIDFFREFSVHVDGLGYVCSFAMFNFDRVQKKNGVSIGYTHGGFYRLRQGD</sequence>
<evidence type="ECO:0000256" key="3">
    <source>
        <dbReference type="ARBA" id="ARBA00004511"/>
    </source>
</evidence>
<evidence type="ECO:0000256" key="1">
    <source>
        <dbReference type="ARBA" id="ARBA00004439"/>
    </source>
</evidence>
<evidence type="ECO:0000256" key="19">
    <source>
        <dbReference type="RuleBase" id="RU364027"/>
    </source>
</evidence>
<dbReference type="GO" id="GO:0000422">
    <property type="term" value="P:autophagy of mitochondrion"/>
    <property type="evidence" value="ECO:0007669"/>
    <property type="project" value="TreeGrafter"/>
</dbReference>
<dbReference type="AlphaFoldDB" id="A0A167EYT5"/>
<keyword evidence="8 19" id="KW-0812">Transmembrane</keyword>
<evidence type="ECO:0000256" key="15">
    <source>
        <dbReference type="ARBA" id="ARBA00024479"/>
    </source>
</evidence>
<dbReference type="KEGG" id="slb:AWJ20_2224"/>
<dbReference type="GO" id="GO:0000139">
    <property type="term" value="C:Golgi membrane"/>
    <property type="evidence" value="ECO:0007669"/>
    <property type="project" value="UniProtKB-SubCell"/>
</dbReference>
<dbReference type="EMBL" id="CP014503">
    <property type="protein sequence ID" value="ANB14619.1"/>
    <property type="molecule type" value="Genomic_DNA"/>
</dbReference>
<evidence type="ECO:0000256" key="9">
    <source>
        <dbReference type="ARBA" id="ARBA00022989"/>
    </source>
</evidence>
<keyword evidence="14" id="KW-0968">Cytoplasmic vesicle</keyword>
<evidence type="ECO:0000256" key="18">
    <source>
        <dbReference type="ARBA" id="ARBA00024631"/>
    </source>
</evidence>
<gene>
    <name evidence="20" type="primary">ATG9</name>
    <name evidence="20" type="ORF">AWJ20_2224</name>
</gene>
<comment type="caution">
    <text evidence="19">Lacks conserved residue(s) required for the propagation of feature annotation.</text>
</comment>
<keyword evidence="21" id="KW-1185">Reference proteome</keyword>
<keyword evidence="12 19" id="KW-0445">Lipid transport</keyword>
<name>A0A167EYT5_9ASCO</name>
<evidence type="ECO:0000256" key="6">
    <source>
        <dbReference type="ARBA" id="ARBA00018074"/>
    </source>
</evidence>
<evidence type="ECO:0000256" key="14">
    <source>
        <dbReference type="ARBA" id="ARBA00023329"/>
    </source>
</evidence>
<evidence type="ECO:0000313" key="20">
    <source>
        <dbReference type="EMBL" id="ANB14619.1"/>
    </source>
</evidence>
<evidence type="ECO:0000256" key="17">
    <source>
        <dbReference type="ARBA" id="ARBA00024621"/>
    </source>
</evidence>
<dbReference type="GO" id="GO:0061709">
    <property type="term" value="P:reticulophagy"/>
    <property type="evidence" value="ECO:0007669"/>
    <property type="project" value="TreeGrafter"/>
</dbReference>
<dbReference type="PANTHER" id="PTHR13038:SF10">
    <property type="entry name" value="AUTOPHAGY-RELATED PROTEIN 9"/>
    <property type="match status" value="1"/>
</dbReference>
<evidence type="ECO:0000256" key="13">
    <source>
        <dbReference type="ARBA" id="ARBA00023136"/>
    </source>
</evidence>
<comment type="subcellular location">
    <subcellularLocation>
        <location evidence="1">Cytoplasmic vesicle membrane</location>
        <topology evidence="1">Multi-pass membrane protein</topology>
    </subcellularLocation>
    <subcellularLocation>
        <location evidence="2">Endoplasmic reticulum membrane</location>
        <topology evidence="2">Multi-pass membrane protein</topology>
    </subcellularLocation>
    <subcellularLocation>
        <location evidence="4">Golgi apparatus membrane</location>
        <topology evidence="4">Multi-pass membrane protein</topology>
    </subcellularLocation>
    <subcellularLocation>
        <location evidence="3 19">Preautophagosomal structure membrane</location>
        <topology evidence="3 19">Multi-pass membrane protein</topology>
    </subcellularLocation>
</comment>
<keyword evidence="7 19" id="KW-0813">Transport</keyword>
<comment type="catalytic activity">
    <reaction evidence="15">
        <text>a 1,2-diacyl-sn-glycero-3-phospho-L-serine(in) = a 1,2-diacyl-sn-glycero-3-phospho-L-serine(out)</text>
        <dbReference type="Rhea" id="RHEA:38663"/>
        <dbReference type="ChEBI" id="CHEBI:57262"/>
    </reaction>
</comment>
<evidence type="ECO:0000256" key="4">
    <source>
        <dbReference type="ARBA" id="ARBA00004653"/>
    </source>
</evidence>
<feature type="transmembrane region" description="Helical" evidence="19">
    <location>
        <begin position="124"/>
        <end position="148"/>
    </location>
</feature>
<dbReference type="Pfam" id="PF04109">
    <property type="entry name" value="ATG9"/>
    <property type="match status" value="1"/>
</dbReference>
<evidence type="ECO:0000256" key="5">
    <source>
        <dbReference type="ARBA" id="ARBA00006185"/>
    </source>
</evidence>
<feature type="transmembrane region" description="Helical" evidence="19">
    <location>
        <begin position="210"/>
        <end position="231"/>
    </location>
</feature>
<evidence type="ECO:0000256" key="8">
    <source>
        <dbReference type="ARBA" id="ARBA00022692"/>
    </source>
</evidence>
<feature type="transmembrane region" description="Helical" evidence="19">
    <location>
        <begin position="247"/>
        <end position="265"/>
    </location>
</feature>
<comment type="similarity">
    <text evidence="5 19">Belongs to the ATG9 family.</text>
</comment>
<evidence type="ECO:0000256" key="10">
    <source>
        <dbReference type="ARBA" id="ARBA00023006"/>
    </source>
</evidence>
<organism evidence="20 21">
    <name type="scientific">Sugiyamaella lignohabitans</name>
    <dbReference type="NCBI Taxonomy" id="796027"/>
    <lineage>
        <taxon>Eukaryota</taxon>
        <taxon>Fungi</taxon>
        <taxon>Dikarya</taxon>
        <taxon>Ascomycota</taxon>
        <taxon>Saccharomycotina</taxon>
        <taxon>Dipodascomycetes</taxon>
        <taxon>Dipodascales</taxon>
        <taxon>Trichomonascaceae</taxon>
        <taxon>Sugiyamaella</taxon>
    </lineage>
</organism>
<dbReference type="GO" id="GO:0005789">
    <property type="term" value="C:endoplasmic reticulum membrane"/>
    <property type="evidence" value="ECO:0007669"/>
    <property type="project" value="UniProtKB-SubCell"/>
</dbReference>
<keyword evidence="13 19" id="KW-0472">Membrane</keyword>
<dbReference type="InterPro" id="IPR007241">
    <property type="entry name" value="Autophagy-rel_prot_9"/>
</dbReference>
<evidence type="ECO:0000256" key="16">
    <source>
        <dbReference type="ARBA" id="ARBA00024615"/>
    </source>
</evidence>
<evidence type="ECO:0000256" key="2">
    <source>
        <dbReference type="ARBA" id="ARBA00004477"/>
    </source>
</evidence>
<feature type="transmembrane region" description="Helical" evidence="19">
    <location>
        <begin position="313"/>
        <end position="334"/>
    </location>
</feature>
<evidence type="ECO:0000256" key="11">
    <source>
        <dbReference type="ARBA" id="ARBA00023034"/>
    </source>
</evidence>
<dbReference type="GO" id="GO:0034497">
    <property type="term" value="P:protein localization to phagophore assembly site"/>
    <property type="evidence" value="ECO:0007669"/>
    <property type="project" value="TreeGrafter"/>
</dbReference>
<protein>
    <recommendedName>
        <fullName evidence="6 19">Autophagy-related protein 9</fullName>
    </recommendedName>
</protein>
<dbReference type="PANTHER" id="PTHR13038">
    <property type="entry name" value="APG9 AUTOPHAGY 9"/>
    <property type="match status" value="1"/>
</dbReference>
<keyword evidence="11" id="KW-0333">Golgi apparatus</keyword>
<keyword evidence="10 19" id="KW-0072">Autophagy</keyword>
<reference evidence="20 21" key="1">
    <citation type="submission" date="2016-02" db="EMBL/GenBank/DDBJ databases">
        <title>Complete genome sequence and transcriptome regulation of the pentose utilising yeast Sugiyamaella lignohabitans.</title>
        <authorList>
            <person name="Bellasio M."/>
            <person name="Peymann A."/>
            <person name="Valli M."/>
            <person name="Sipitzky M."/>
            <person name="Graf A."/>
            <person name="Sauer M."/>
            <person name="Marx H."/>
            <person name="Mattanovich D."/>
        </authorList>
    </citation>
    <scope>NUCLEOTIDE SEQUENCE [LARGE SCALE GENOMIC DNA]</scope>
    <source>
        <strain evidence="20 21">CBS 10342</strain>
    </source>
</reference>
<dbReference type="RefSeq" id="XP_018737096.1">
    <property type="nucleotide sequence ID" value="XM_018879154.1"/>
</dbReference>
<proteinExistence type="inferred from homology"/>
<dbReference type="GO" id="GO:0006869">
    <property type="term" value="P:lipid transport"/>
    <property type="evidence" value="ECO:0007669"/>
    <property type="project" value="UniProtKB-KW"/>
</dbReference>
<accession>A0A167EYT5</accession>
<comment type="function">
    <text evidence="19">Phospholipid scramblase involved in autophagy. Cycles between the preautophagosomal structure/phagophore assembly site (PAS) and the cytoplasmic vesicle pool and supplies membrane for the growing autophagosome. Lipid scramblase activity plays a key role in preautophagosomal structure/phagophore assembly by distributing the phospholipids that arrive through ATG2 from the cytoplasmic to the luminal leaflet of the bilayer, thereby driving autophagosomal membrane expansion.</text>
</comment>
<dbReference type="GO" id="GO:0005776">
    <property type="term" value="C:autophagosome"/>
    <property type="evidence" value="ECO:0007669"/>
    <property type="project" value="TreeGrafter"/>
</dbReference>
<dbReference type="GO" id="GO:0034727">
    <property type="term" value="P:piecemeal microautophagy of the nucleus"/>
    <property type="evidence" value="ECO:0007669"/>
    <property type="project" value="TreeGrafter"/>
</dbReference>
<evidence type="ECO:0000313" key="21">
    <source>
        <dbReference type="Proteomes" id="UP000189580"/>
    </source>
</evidence>
<evidence type="ECO:0000256" key="12">
    <source>
        <dbReference type="ARBA" id="ARBA00023055"/>
    </source>
</evidence>
<dbReference type="GO" id="GO:0034045">
    <property type="term" value="C:phagophore assembly site membrane"/>
    <property type="evidence" value="ECO:0007669"/>
    <property type="project" value="UniProtKB-SubCell"/>
</dbReference>
<dbReference type="Proteomes" id="UP000189580">
    <property type="component" value="Chromosome b"/>
</dbReference>
<dbReference type="GeneID" id="30034112"/>
<dbReference type="OrthoDB" id="2020634at2759"/>
<comment type="catalytic activity">
    <reaction evidence="17">
        <text>a 1,2-diacyl-sn-glycero-3-phospho-(1D-myo-inositol-3-phosphate)(in) = a 1,2-diacyl-sn-glycero-3-phospho-(1D-myo-inositol-3-phosphate)(out)</text>
        <dbReference type="Rhea" id="RHEA:67920"/>
        <dbReference type="ChEBI" id="CHEBI:58088"/>
    </reaction>
</comment>
<dbReference type="GO" id="GO:0030659">
    <property type="term" value="C:cytoplasmic vesicle membrane"/>
    <property type="evidence" value="ECO:0007669"/>
    <property type="project" value="UniProtKB-SubCell"/>
</dbReference>
<evidence type="ECO:0000256" key="7">
    <source>
        <dbReference type="ARBA" id="ARBA00022448"/>
    </source>
</evidence>
<comment type="catalytic activity">
    <reaction evidence="18">
        <text>a 1,2-diacyl-sn-glycero-3-phosphocholine(in) = a 1,2-diacyl-sn-glycero-3-phosphocholine(out)</text>
        <dbReference type="Rhea" id="RHEA:38571"/>
        <dbReference type="ChEBI" id="CHEBI:57643"/>
    </reaction>
</comment>
<comment type="catalytic activity">
    <reaction evidence="16">
        <text>a 1,2-diacyl-sn-glycero-3-phosphoethanolamine(in) = a 1,2-diacyl-sn-glycero-3-phosphoethanolamine(out)</text>
        <dbReference type="Rhea" id="RHEA:38895"/>
        <dbReference type="ChEBI" id="CHEBI:64612"/>
    </reaction>
</comment>